<sequence length="262" mass="27010">MRAAYAALAAVLLLVIASSPSAAVDCGTELGNVEYISGCSACSAVNVTWGEGRGDNHSGKKASAPLSNKNKEHGWGSSGSKLVANCTACNATAFFELKSRPASDSSSSKPSMGRCGCMVGYGKKVTGNVTATWGTKTKSIQIFECVKCGLDQVTLSPKNGIAAVFDKVANKWSVVLVSGINSRVKAAKYGLTYPVTADTFKPWGSKGSDGKGRDGKGRDGKGPGKGEGDKGHGKSWGPFTPGQCIDCPGRSQKEGTACVKKL</sequence>
<evidence type="ECO:0000256" key="1">
    <source>
        <dbReference type="SAM" id="MobiDB-lite"/>
    </source>
</evidence>
<keyword evidence="2" id="KW-0732">Signal</keyword>
<feature type="region of interest" description="Disordered" evidence="1">
    <location>
        <begin position="54"/>
        <end position="77"/>
    </location>
</feature>
<feature type="compositionally biased region" description="Basic and acidic residues" evidence="1">
    <location>
        <begin position="208"/>
        <end position="232"/>
    </location>
</feature>
<name>A0ABY8URS9_TETOB</name>
<dbReference type="Proteomes" id="UP001244341">
    <property type="component" value="Chromosome 15b"/>
</dbReference>
<dbReference type="EMBL" id="CP126222">
    <property type="protein sequence ID" value="WIA23061.1"/>
    <property type="molecule type" value="Genomic_DNA"/>
</dbReference>
<keyword evidence="4" id="KW-1185">Reference proteome</keyword>
<evidence type="ECO:0008006" key="5">
    <source>
        <dbReference type="Google" id="ProtNLM"/>
    </source>
</evidence>
<accession>A0ABY8URS9</accession>
<protein>
    <recommendedName>
        <fullName evidence="5">Expansin-like EG45 domain-containing protein</fullName>
    </recommendedName>
</protein>
<evidence type="ECO:0000256" key="2">
    <source>
        <dbReference type="SAM" id="SignalP"/>
    </source>
</evidence>
<gene>
    <name evidence="3" type="ORF">OEZ85_001408</name>
</gene>
<reference evidence="3 4" key="1">
    <citation type="submission" date="2023-05" db="EMBL/GenBank/DDBJ databases">
        <title>A 100% complete, gapless, phased diploid assembly of the Scenedesmus obliquus UTEX 3031 genome.</title>
        <authorList>
            <person name="Biondi T.C."/>
            <person name="Hanschen E.R."/>
            <person name="Kwon T."/>
            <person name="Eng W."/>
            <person name="Kruse C.P.S."/>
            <person name="Koehler S.I."/>
            <person name="Kunde Y."/>
            <person name="Gleasner C.D."/>
            <person name="You Mak K.T."/>
            <person name="Polle J."/>
            <person name="Hovde B.T."/>
            <person name="Starkenburg S.R."/>
        </authorList>
    </citation>
    <scope>NUCLEOTIDE SEQUENCE [LARGE SCALE GENOMIC DNA]</scope>
    <source>
        <strain evidence="3 4">DOE0152z</strain>
    </source>
</reference>
<evidence type="ECO:0000313" key="4">
    <source>
        <dbReference type="Proteomes" id="UP001244341"/>
    </source>
</evidence>
<feature type="chain" id="PRO_5046998857" description="Expansin-like EG45 domain-containing protein" evidence="2">
    <location>
        <begin position="24"/>
        <end position="262"/>
    </location>
</feature>
<feature type="region of interest" description="Disordered" evidence="1">
    <location>
        <begin position="202"/>
        <end position="262"/>
    </location>
</feature>
<evidence type="ECO:0000313" key="3">
    <source>
        <dbReference type="EMBL" id="WIA23061.1"/>
    </source>
</evidence>
<proteinExistence type="predicted"/>
<organism evidence="3 4">
    <name type="scientific">Tetradesmus obliquus</name>
    <name type="common">Green alga</name>
    <name type="synonym">Acutodesmus obliquus</name>
    <dbReference type="NCBI Taxonomy" id="3088"/>
    <lineage>
        <taxon>Eukaryota</taxon>
        <taxon>Viridiplantae</taxon>
        <taxon>Chlorophyta</taxon>
        <taxon>core chlorophytes</taxon>
        <taxon>Chlorophyceae</taxon>
        <taxon>CS clade</taxon>
        <taxon>Sphaeropleales</taxon>
        <taxon>Scenedesmaceae</taxon>
        <taxon>Tetradesmus</taxon>
    </lineage>
</organism>
<feature type="signal peptide" evidence="2">
    <location>
        <begin position="1"/>
        <end position="23"/>
    </location>
</feature>